<dbReference type="GO" id="GO:0043103">
    <property type="term" value="P:hypoxanthine salvage"/>
    <property type="evidence" value="ECO:0007669"/>
    <property type="project" value="TreeGrafter"/>
</dbReference>
<keyword evidence="4 7" id="KW-0378">Hydrolase</keyword>
<reference evidence="7 8" key="1">
    <citation type="journal article" date="2010" name="J. Bacteriol.">
        <title>Genome sequences of Oceanicola granulosus HTCC2516(T) and Oceanicola batsensis HTCC2597(TDelta).</title>
        <authorList>
            <person name="Thrash J.C."/>
            <person name="Cho J.C."/>
            <person name="Vergin K.L."/>
            <person name="Giovannoni S.J."/>
        </authorList>
    </citation>
    <scope>NUCLEOTIDE SEQUENCE [LARGE SCALE GENOMIC DNA]</scope>
    <source>
        <strain evidence="8">ATCC BAA-863 / DSM 15984 / KCTC 12145 / HTCC2597</strain>
    </source>
</reference>
<evidence type="ECO:0000256" key="5">
    <source>
        <dbReference type="ARBA" id="ARBA00022833"/>
    </source>
</evidence>
<evidence type="ECO:0000313" key="7">
    <source>
        <dbReference type="EMBL" id="EAQ02705.1"/>
    </source>
</evidence>
<protein>
    <submittedName>
        <fullName evidence="7">Adenosine deaminase</fullName>
        <ecNumber evidence="7">3.5.4.4</ecNumber>
    </submittedName>
</protein>
<dbReference type="EMBL" id="AAMO01000007">
    <property type="protein sequence ID" value="EAQ02705.1"/>
    <property type="molecule type" value="Genomic_DNA"/>
</dbReference>
<evidence type="ECO:0000256" key="4">
    <source>
        <dbReference type="ARBA" id="ARBA00022801"/>
    </source>
</evidence>
<dbReference type="InterPro" id="IPR006330">
    <property type="entry name" value="Ado/ade_deaminase"/>
</dbReference>
<evidence type="ECO:0000313" key="8">
    <source>
        <dbReference type="Proteomes" id="UP000004318"/>
    </source>
</evidence>
<dbReference type="InterPro" id="IPR032466">
    <property type="entry name" value="Metal_Hydrolase"/>
</dbReference>
<dbReference type="GO" id="GO:0046872">
    <property type="term" value="F:metal ion binding"/>
    <property type="evidence" value="ECO:0007669"/>
    <property type="project" value="UniProtKB-KW"/>
</dbReference>
<dbReference type="Proteomes" id="UP000004318">
    <property type="component" value="Unassembled WGS sequence"/>
</dbReference>
<evidence type="ECO:0000259" key="6">
    <source>
        <dbReference type="Pfam" id="PF00962"/>
    </source>
</evidence>
<accession>A3U074</accession>
<evidence type="ECO:0000256" key="1">
    <source>
        <dbReference type="ARBA" id="ARBA00001947"/>
    </source>
</evidence>
<comment type="similarity">
    <text evidence="2">Belongs to the metallo-dependent hydrolases superfamily. Adenosine and AMP deaminases family.</text>
</comment>
<dbReference type="SUPFAM" id="SSF51556">
    <property type="entry name" value="Metallo-dependent hydrolases"/>
    <property type="match status" value="1"/>
</dbReference>
<name>A3U074_PSEBH</name>
<dbReference type="InterPro" id="IPR001365">
    <property type="entry name" value="A_deaminase_dom"/>
</dbReference>
<dbReference type="PANTHER" id="PTHR43114:SF6">
    <property type="entry name" value="ADENINE DEAMINASE"/>
    <property type="match status" value="1"/>
</dbReference>
<evidence type="ECO:0000256" key="2">
    <source>
        <dbReference type="ARBA" id="ARBA00006676"/>
    </source>
</evidence>
<dbReference type="RefSeq" id="WP_009803707.1">
    <property type="nucleotide sequence ID" value="NZ_AAMO01000007.1"/>
</dbReference>
<organism evidence="7 8">
    <name type="scientific">Pseudooceanicola batsensis (strain ATCC BAA-863 / DSM 15984 / KCTC 12145 / HTCC2597)</name>
    <name type="common">Oceanicola batsensis</name>
    <dbReference type="NCBI Taxonomy" id="252305"/>
    <lineage>
        <taxon>Bacteria</taxon>
        <taxon>Pseudomonadati</taxon>
        <taxon>Pseudomonadota</taxon>
        <taxon>Alphaproteobacteria</taxon>
        <taxon>Rhodobacterales</taxon>
        <taxon>Paracoccaceae</taxon>
        <taxon>Pseudooceanicola</taxon>
    </lineage>
</organism>
<keyword evidence="8" id="KW-1185">Reference proteome</keyword>
<dbReference type="EC" id="3.5.4.4" evidence="7"/>
<dbReference type="GO" id="GO:0005829">
    <property type="term" value="C:cytosol"/>
    <property type="evidence" value="ECO:0007669"/>
    <property type="project" value="TreeGrafter"/>
</dbReference>
<sequence>MAHNLARLLRAGLHVTVNSDDPPYFGGYVNENYRQCAAALDLTAAELITLARNSITAAFLPEADKAAHLARIDAVVREAENPVAP</sequence>
<comment type="cofactor">
    <cofactor evidence="1">
        <name>Zn(2+)</name>
        <dbReference type="ChEBI" id="CHEBI:29105"/>
    </cofactor>
</comment>
<dbReference type="GO" id="GO:0000034">
    <property type="term" value="F:adenine deaminase activity"/>
    <property type="evidence" value="ECO:0007669"/>
    <property type="project" value="TreeGrafter"/>
</dbReference>
<dbReference type="PANTHER" id="PTHR43114">
    <property type="entry name" value="ADENINE DEAMINASE"/>
    <property type="match status" value="1"/>
</dbReference>
<proteinExistence type="inferred from homology"/>
<keyword evidence="3" id="KW-0479">Metal-binding</keyword>
<feature type="domain" description="Adenosine deaminase" evidence="6">
    <location>
        <begin position="2"/>
        <end position="74"/>
    </location>
</feature>
<dbReference type="GO" id="GO:0006146">
    <property type="term" value="P:adenine catabolic process"/>
    <property type="evidence" value="ECO:0007669"/>
    <property type="project" value="TreeGrafter"/>
</dbReference>
<evidence type="ECO:0000256" key="3">
    <source>
        <dbReference type="ARBA" id="ARBA00022723"/>
    </source>
</evidence>
<dbReference type="STRING" id="252305.OB2597_18352"/>
<dbReference type="HOGENOM" id="CLU_195739_0_0_5"/>
<dbReference type="Gene3D" id="3.20.20.140">
    <property type="entry name" value="Metal-dependent hydrolases"/>
    <property type="match status" value="1"/>
</dbReference>
<dbReference type="AlphaFoldDB" id="A3U074"/>
<keyword evidence="5" id="KW-0862">Zinc</keyword>
<comment type="caution">
    <text evidence="7">The sequence shown here is derived from an EMBL/GenBank/DDBJ whole genome shotgun (WGS) entry which is preliminary data.</text>
</comment>
<gene>
    <name evidence="7" type="ORF">OB2597_18352</name>
</gene>
<dbReference type="Pfam" id="PF00962">
    <property type="entry name" value="A_deaminase"/>
    <property type="match status" value="1"/>
</dbReference>